<keyword evidence="3" id="KW-0813">Transport</keyword>
<dbReference type="Proteomes" id="UP000544090">
    <property type="component" value="Unassembled WGS sequence"/>
</dbReference>
<evidence type="ECO:0000256" key="6">
    <source>
        <dbReference type="ARBA" id="ARBA00023136"/>
    </source>
</evidence>
<evidence type="ECO:0000256" key="5">
    <source>
        <dbReference type="ARBA" id="ARBA00022989"/>
    </source>
</evidence>
<keyword evidence="4 8" id="KW-0812">Transmembrane</keyword>
<comment type="similarity">
    <text evidence="2">Belongs to the purine-cytosine permease (2.A.39) family.</text>
</comment>
<evidence type="ECO:0000256" key="7">
    <source>
        <dbReference type="SAM" id="MobiDB-lite"/>
    </source>
</evidence>
<feature type="transmembrane region" description="Helical" evidence="8">
    <location>
        <begin position="235"/>
        <end position="254"/>
    </location>
</feature>
<dbReference type="GO" id="GO:0005886">
    <property type="term" value="C:plasma membrane"/>
    <property type="evidence" value="ECO:0007669"/>
    <property type="project" value="TreeGrafter"/>
</dbReference>
<evidence type="ECO:0000256" key="4">
    <source>
        <dbReference type="ARBA" id="ARBA00022692"/>
    </source>
</evidence>
<sequence length="602" mass="64100">MHPAHHGRGHSAAAGPDPRLGPLEQFAFQHFRQGNGHGGPFDRLYVLSPRLRASQTLSVLYVVPVTAFRGRSRLPAPFDALKRENVSHPAAGASESATHEVEDVLQPVPESARTTKLSGQFWIWAGANVAPINWILGALGIHLGLGLADTLTVLVLGNLLGMLGFGFFVLLGQKTGATGMLLARGAFGRRGAYLPAAIQAVVAVGWCAVNTWVILDLVMALFGMIGLVDPAAQNLAWRIGIAAAIMAVQVAICYRGYRAIARFERLTMPPTVVVLVAMSIVAWTQLEIDWSYQGPAGGILTGLPRIAAMSSIMTAIGIGWGIGWFTYAPDYSRFVSRTVPPAKLYAASVLGQFLPVVWLGVLGASLATRNGTADPGQLIVESFGALAVPVILLVIHGPIATNIINLYTFGVAAQALDLRIGRRKLSILVGCLAMAAVTGFLFAADFAHLLHNWIIAIAAWVATWGGIMAVHYFVFERRHQDFGYLFASPRRTALKAVNPAAFIAFFAGLLMTWLCMYGSDPVFQGPLARAAGGIDFSWLAGSLTAAGLYFALGFRRFRSRTRAGVPLNLDAGIPDQDFAAGHGDARAARPGTPGRPRAAAAP</sequence>
<evidence type="ECO:0000256" key="2">
    <source>
        <dbReference type="ARBA" id="ARBA00008974"/>
    </source>
</evidence>
<feature type="transmembrane region" description="Helical" evidence="8">
    <location>
        <begin position="453"/>
        <end position="475"/>
    </location>
</feature>
<feature type="transmembrane region" description="Helical" evidence="8">
    <location>
        <begin position="536"/>
        <end position="554"/>
    </location>
</feature>
<feature type="transmembrane region" description="Helical" evidence="8">
    <location>
        <begin position="121"/>
        <end position="145"/>
    </location>
</feature>
<feature type="transmembrane region" description="Helical" evidence="8">
    <location>
        <begin position="386"/>
        <end position="413"/>
    </location>
</feature>
<feature type="transmembrane region" description="Helical" evidence="8">
    <location>
        <begin position="192"/>
        <end position="215"/>
    </location>
</feature>
<feature type="transmembrane region" description="Helical" evidence="8">
    <location>
        <begin position="496"/>
        <end position="516"/>
    </location>
</feature>
<feature type="region of interest" description="Disordered" evidence="7">
    <location>
        <begin position="580"/>
        <end position="602"/>
    </location>
</feature>
<dbReference type="PANTHER" id="PTHR31806">
    <property type="entry name" value="PURINE-CYTOSINE PERMEASE FCY2-RELATED"/>
    <property type="match status" value="1"/>
</dbReference>
<keyword evidence="10" id="KW-1185">Reference proteome</keyword>
<feature type="transmembrane region" description="Helical" evidence="8">
    <location>
        <begin position="151"/>
        <end position="171"/>
    </location>
</feature>
<comment type="caution">
    <text evidence="9">The sequence shown here is derived from an EMBL/GenBank/DDBJ whole genome shotgun (WGS) entry which is preliminary data.</text>
</comment>
<feature type="transmembrane region" description="Helical" evidence="8">
    <location>
        <begin position="266"/>
        <end position="286"/>
    </location>
</feature>
<keyword evidence="6 8" id="KW-0472">Membrane</keyword>
<evidence type="ECO:0000313" key="9">
    <source>
        <dbReference type="EMBL" id="NKX56687.1"/>
    </source>
</evidence>
<feature type="transmembrane region" description="Helical" evidence="8">
    <location>
        <begin position="306"/>
        <end position="325"/>
    </location>
</feature>
<accession>A0A7X6QME0</accession>
<dbReference type="InterPro" id="IPR001248">
    <property type="entry name" value="Pur-cyt_permease"/>
</dbReference>
<dbReference type="Pfam" id="PF02133">
    <property type="entry name" value="Transp_cyt_pur"/>
    <property type="match status" value="1"/>
</dbReference>
<feature type="transmembrane region" description="Helical" evidence="8">
    <location>
        <begin position="345"/>
        <end position="366"/>
    </location>
</feature>
<feature type="compositionally biased region" description="Low complexity" evidence="7">
    <location>
        <begin position="588"/>
        <end position="602"/>
    </location>
</feature>
<name>A0A7X6QME0_9MICC</name>
<comment type="subcellular location">
    <subcellularLocation>
        <location evidence="1">Membrane</location>
        <topology evidence="1">Multi-pass membrane protein</topology>
    </subcellularLocation>
</comment>
<proteinExistence type="inferred from homology"/>
<evidence type="ECO:0000313" key="10">
    <source>
        <dbReference type="Proteomes" id="UP000544090"/>
    </source>
</evidence>
<dbReference type="AlphaFoldDB" id="A0A7X6QME0"/>
<gene>
    <name evidence="9" type="ORF">HGG74_19620</name>
</gene>
<dbReference type="CDD" id="cd11484">
    <property type="entry name" value="SLC-NCS1sbd_CobB-like"/>
    <property type="match status" value="1"/>
</dbReference>
<protein>
    <submittedName>
        <fullName evidence="9">Cytosine permease</fullName>
    </submittedName>
</protein>
<evidence type="ECO:0000256" key="8">
    <source>
        <dbReference type="SAM" id="Phobius"/>
    </source>
</evidence>
<evidence type="ECO:0000256" key="3">
    <source>
        <dbReference type="ARBA" id="ARBA00022448"/>
    </source>
</evidence>
<dbReference type="GO" id="GO:0022857">
    <property type="term" value="F:transmembrane transporter activity"/>
    <property type="evidence" value="ECO:0007669"/>
    <property type="project" value="InterPro"/>
</dbReference>
<keyword evidence="5 8" id="KW-1133">Transmembrane helix</keyword>
<dbReference type="Gene3D" id="1.10.4160.10">
    <property type="entry name" value="Hydantoin permease"/>
    <property type="match status" value="1"/>
</dbReference>
<dbReference type="EMBL" id="JAAZSQ010000031">
    <property type="protein sequence ID" value="NKX56687.1"/>
    <property type="molecule type" value="Genomic_DNA"/>
</dbReference>
<dbReference type="PANTHER" id="PTHR31806:SF1">
    <property type="entry name" value="PURINE-CYTOSINE PERMEASE FCY2-RELATED"/>
    <property type="match status" value="1"/>
</dbReference>
<reference evidence="9 10" key="1">
    <citation type="submission" date="2020-04" db="EMBL/GenBank/DDBJ databases">
        <title>Arthrobacter sp. nov.</title>
        <authorList>
            <person name="Liu S."/>
        </authorList>
    </citation>
    <scope>NUCLEOTIDE SEQUENCE [LARGE SCALE GENOMIC DNA]</scope>
    <source>
        <strain evidence="9 10">E918</strain>
    </source>
</reference>
<organism evidence="9 10">
    <name type="scientific">Arthrobacter mobilis</name>
    <dbReference type="NCBI Taxonomy" id="2724944"/>
    <lineage>
        <taxon>Bacteria</taxon>
        <taxon>Bacillati</taxon>
        <taxon>Actinomycetota</taxon>
        <taxon>Actinomycetes</taxon>
        <taxon>Micrococcales</taxon>
        <taxon>Micrococcaceae</taxon>
        <taxon>Arthrobacter</taxon>
    </lineage>
</organism>
<evidence type="ECO:0000256" key="1">
    <source>
        <dbReference type="ARBA" id="ARBA00004141"/>
    </source>
</evidence>
<feature type="transmembrane region" description="Helical" evidence="8">
    <location>
        <begin position="425"/>
        <end position="447"/>
    </location>
</feature>
<dbReference type="InterPro" id="IPR026030">
    <property type="entry name" value="Pur-cyt_permease_Fcy2/21/22"/>
</dbReference>